<evidence type="ECO:0000313" key="3">
    <source>
        <dbReference type="Proteomes" id="UP000059074"/>
    </source>
</evidence>
<dbReference type="Proteomes" id="UP000059074">
    <property type="component" value="Unassembled WGS sequence"/>
</dbReference>
<reference evidence="2 3" key="1">
    <citation type="submission" date="2015-10" db="EMBL/GenBank/DDBJ databases">
        <title>Transcriptomic analysis of a linuron degrading triple-species bacterial consortium.</title>
        <authorList>
            <person name="Albers P."/>
        </authorList>
    </citation>
    <scope>NUCLEOTIDE SEQUENCE [LARGE SCALE GENOMIC DNA]</scope>
    <source>
        <strain evidence="2 3">WDL6</strain>
    </source>
</reference>
<dbReference type="SUPFAM" id="SSF53597">
    <property type="entry name" value="Dihydrofolate reductase-like"/>
    <property type="match status" value="1"/>
</dbReference>
<accession>A0A120CWS1</accession>
<feature type="domain" description="Bacterial bifunctional deaminase-reductase C-terminal" evidence="1">
    <location>
        <begin position="4"/>
        <end position="170"/>
    </location>
</feature>
<dbReference type="PATRIC" id="fig|121290.4.peg.2190"/>
<dbReference type="EC" id="1.5.1.3" evidence="2"/>
<dbReference type="PANTHER" id="PTHR38011">
    <property type="entry name" value="DIHYDROFOLATE REDUCTASE FAMILY PROTEIN (AFU_ORTHOLOGUE AFUA_8G06820)"/>
    <property type="match status" value="1"/>
</dbReference>
<organism evidence="2 3">
    <name type="scientific">Hyphomicrobium sulfonivorans</name>
    <dbReference type="NCBI Taxonomy" id="121290"/>
    <lineage>
        <taxon>Bacteria</taxon>
        <taxon>Pseudomonadati</taxon>
        <taxon>Pseudomonadota</taxon>
        <taxon>Alphaproteobacteria</taxon>
        <taxon>Hyphomicrobiales</taxon>
        <taxon>Hyphomicrobiaceae</taxon>
        <taxon>Hyphomicrobium</taxon>
    </lineage>
</organism>
<dbReference type="InterPro" id="IPR024072">
    <property type="entry name" value="DHFR-like_dom_sf"/>
</dbReference>
<name>A0A120CWS1_HYPSL</name>
<proteinExistence type="predicted"/>
<dbReference type="AlphaFoldDB" id="A0A120CWS1"/>
<dbReference type="PANTHER" id="PTHR38011:SF11">
    <property type="entry name" value="2,5-DIAMINO-6-RIBOSYLAMINO-4(3H)-PYRIMIDINONE 5'-PHOSPHATE REDUCTASE"/>
    <property type="match status" value="1"/>
</dbReference>
<sequence>MSRVRLYVATSIDGFIADRDGSVDWLAPFDARQYGYGNFISQIGALIMGRRTFDAIDALGDGWPYAGKHVFVLSSTSPGDVPNGVAIVPRGLEAALERARHAVLSTSHKDIWIVGGAVTAQSALEAGVVDLIEVFLVPVLLGSGLNLLNDLRAHQNLTLEGAETYPDGVVRLQYLVQR</sequence>
<evidence type="ECO:0000313" key="2">
    <source>
        <dbReference type="EMBL" id="KWT69809.1"/>
    </source>
</evidence>
<evidence type="ECO:0000259" key="1">
    <source>
        <dbReference type="Pfam" id="PF01872"/>
    </source>
</evidence>
<keyword evidence="3" id="KW-1185">Reference proteome</keyword>
<protein>
    <submittedName>
        <fullName evidence="2">Dihydrofolate reductase</fullName>
        <ecNumber evidence="2">1.5.1.3</ecNumber>
    </submittedName>
</protein>
<keyword evidence="2" id="KW-0560">Oxidoreductase</keyword>
<dbReference type="EMBL" id="LMTR01000043">
    <property type="protein sequence ID" value="KWT69809.1"/>
    <property type="molecule type" value="Genomic_DNA"/>
</dbReference>
<dbReference type="InterPro" id="IPR050765">
    <property type="entry name" value="Riboflavin_Biosynth_HTPR"/>
</dbReference>
<dbReference type="GO" id="GO:0009231">
    <property type="term" value="P:riboflavin biosynthetic process"/>
    <property type="evidence" value="ECO:0007669"/>
    <property type="project" value="InterPro"/>
</dbReference>
<dbReference type="Gene3D" id="3.40.430.10">
    <property type="entry name" value="Dihydrofolate Reductase, subunit A"/>
    <property type="match status" value="1"/>
</dbReference>
<gene>
    <name evidence="2" type="ORF">APY04_1309</name>
</gene>
<dbReference type="STRING" id="121290.APY04_1309"/>
<comment type="caution">
    <text evidence="2">The sequence shown here is derived from an EMBL/GenBank/DDBJ whole genome shotgun (WGS) entry which is preliminary data.</text>
</comment>
<dbReference type="GO" id="GO:0008703">
    <property type="term" value="F:5-amino-6-(5-phosphoribosylamino)uracil reductase activity"/>
    <property type="evidence" value="ECO:0007669"/>
    <property type="project" value="InterPro"/>
</dbReference>
<dbReference type="RefSeq" id="WP_068460817.1">
    <property type="nucleotide sequence ID" value="NZ_JAEFBX010000001.1"/>
</dbReference>
<dbReference type="InterPro" id="IPR002734">
    <property type="entry name" value="RibDG_C"/>
</dbReference>
<dbReference type="GO" id="GO:0004146">
    <property type="term" value="F:dihydrofolate reductase activity"/>
    <property type="evidence" value="ECO:0007669"/>
    <property type="project" value="UniProtKB-EC"/>
</dbReference>
<dbReference type="Pfam" id="PF01872">
    <property type="entry name" value="RibD_C"/>
    <property type="match status" value="1"/>
</dbReference>